<evidence type="ECO:0000259" key="7">
    <source>
        <dbReference type="Pfam" id="PF07732"/>
    </source>
</evidence>
<dbReference type="Proteomes" id="UP000092460">
    <property type="component" value="Unassembled WGS sequence"/>
</dbReference>
<keyword evidence="2" id="KW-0479">Metal-binding</keyword>
<keyword evidence="4" id="KW-0186">Copper</keyword>
<evidence type="ECO:0000256" key="3">
    <source>
        <dbReference type="ARBA" id="ARBA00023002"/>
    </source>
</evidence>
<dbReference type="GO" id="GO:0016491">
    <property type="term" value="F:oxidoreductase activity"/>
    <property type="evidence" value="ECO:0007669"/>
    <property type="project" value="UniProtKB-KW"/>
</dbReference>
<dbReference type="InterPro" id="IPR045087">
    <property type="entry name" value="Cu-oxidase_fam"/>
</dbReference>
<evidence type="ECO:0008006" key="10">
    <source>
        <dbReference type="Google" id="ProtNLM"/>
    </source>
</evidence>
<evidence type="ECO:0000313" key="8">
    <source>
        <dbReference type="EnsemblMetazoa" id="GPPI038262-PA"/>
    </source>
</evidence>
<evidence type="ECO:0000259" key="5">
    <source>
        <dbReference type="Pfam" id="PF00394"/>
    </source>
</evidence>
<dbReference type="InterPro" id="IPR011707">
    <property type="entry name" value="Cu-oxidase-like_N"/>
</dbReference>
<dbReference type="PANTHER" id="PTHR11709">
    <property type="entry name" value="MULTI-COPPER OXIDASE"/>
    <property type="match status" value="1"/>
</dbReference>
<dbReference type="PANTHER" id="PTHR11709:SF394">
    <property type="entry name" value="FI03373P-RELATED"/>
    <property type="match status" value="1"/>
</dbReference>
<dbReference type="GO" id="GO:0006826">
    <property type="term" value="P:iron ion transport"/>
    <property type="evidence" value="ECO:0007669"/>
    <property type="project" value="TreeGrafter"/>
</dbReference>
<dbReference type="EMBL" id="JXJN01019084">
    <property type="status" value="NOT_ANNOTATED_CDS"/>
    <property type="molecule type" value="Genomic_DNA"/>
</dbReference>
<dbReference type="GO" id="GO:0005507">
    <property type="term" value="F:copper ion binding"/>
    <property type="evidence" value="ECO:0007669"/>
    <property type="project" value="InterPro"/>
</dbReference>
<dbReference type="Pfam" id="PF07732">
    <property type="entry name" value="Cu-oxidase_3"/>
    <property type="match status" value="1"/>
</dbReference>
<dbReference type="Gene3D" id="2.60.40.420">
    <property type="entry name" value="Cupredoxins - blue copper proteins"/>
    <property type="match status" value="3"/>
</dbReference>
<dbReference type="CDD" id="cd13858">
    <property type="entry name" value="CuRO_1_tcLCC2_insect_like"/>
    <property type="match status" value="1"/>
</dbReference>
<accession>A0A1B0BRG1</accession>
<evidence type="ECO:0000256" key="4">
    <source>
        <dbReference type="ARBA" id="ARBA00023008"/>
    </source>
</evidence>
<dbReference type="VEuPathDB" id="VectorBase:GPPI038262"/>
<dbReference type="Pfam" id="PF07731">
    <property type="entry name" value="Cu-oxidase_2"/>
    <property type="match status" value="1"/>
</dbReference>
<evidence type="ECO:0000259" key="6">
    <source>
        <dbReference type="Pfam" id="PF07731"/>
    </source>
</evidence>
<feature type="domain" description="Plastocyanin-like" evidence="6">
    <location>
        <begin position="545"/>
        <end position="674"/>
    </location>
</feature>
<protein>
    <recommendedName>
        <fullName evidence="10">Plastocyanin-like domain-containing protein</fullName>
    </recommendedName>
</protein>
<dbReference type="CDD" id="cd13884">
    <property type="entry name" value="CuRO_2_tcLCC_insect_like"/>
    <property type="match status" value="1"/>
</dbReference>
<reference evidence="9" key="1">
    <citation type="submission" date="2015-01" db="EMBL/GenBank/DDBJ databases">
        <authorList>
            <person name="Aksoy S."/>
            <person name="Warren W."/>
            <person name="Wilson R.K."/>
        </authorList>
    </citation>
    <scope>NUCLEOTIDE SEQUENCE [LARGE SCALE GENOMIC DNA]</scope>
    <source>
        <strain evidence="9">IAEA</strain>
    </source>
</reference>
<dbReference type="STRING" id="67801.A0A1B0BRG1"/>
<evidence type="ECO:0000256" key="2">
    <source>
        <dbReference type="ARBA" id="ARBA00022723"/>
    </source>
</evidence>
<dbReference type="EnsemblMetazoa" id="GPPI038262-RA">
    <property type="protein sequence ID" value="GPPI038262-PA"/>
    <property type="gene ID" value="GPPI038262"/>
</dbReference>
<keyword evidence="9" id="KW-1185">Reference proteome</keyword>
<feature type="domain" description="Plastocyanin-like" evidence="5">
    <location>
        <begin position="297"/>
        <end position="422"/>
    </location>
</feature>
<dbReference type="InterPro" id="IPR011706">
    <property type="entry name" value="Cu-oxidase_C"/>
</dbReference>
<comment type="similarity">
    <text evidence="1">Belongs to the multicopper oxidase family.</text>
</comment>
<dbReference type="SUPFAM" id="SSF49503">
    <property type="entry name" value="Cupredoxins"/>
    <property type="match status" value="3"/>
</dbReference>
<dbReference type="FunFam" id="2.60.40.420:FF:000045">
    <property type="entry name" value="Laccase 2"/>
    <property type="match status" value="1"/>
</dbReference>
<organism evidence="8 9">
    <name type="scientific">Glossina palpalis gambiensis</name>
    <dbReference type="NCBI Taxonomy" id="67801"/>
    <lineage>
        <taxon>Eukaryota</taxon>
        <taxon>Metazoa</taxon>
        <taxon>Ecdysozoa</taxon>
        <taxon>Arthropoda</taxon>
        <taxon>Hexapoda</taxon>
        <taxon>Insecta</taxon>
        <taxon>Pterygota</taxon>
        <taxon>Neoptera</taxon>
        <taxon>Endopterygota</taxon>
        <taxon>Diptera</taxon>
        <taxon>Brachycera</taxon>
        <taxon>Muscomorpha</taxon>
        <taxon>Hippoboscoidea</taxon>
        <taxon>Glossinidae</taxon>
        <taxon>Glossina</taxon>
    </lineage>
</organism>
<feature type="domain" description="Plastocyanin-like" evidence="7">
    <location>
        <begin position="156"/>
        <end position="266"/>
    </location>
</feature>
<dbReference type="InterPro" id="IPR001117">
    <property type="entry name" value="Cu-oxidase_2nd"/>
</dbReference>
<evidence type="ECO:0000313" key="9">
    <source>
        <dbReference type="Proteomes" id="UP000092460"/>
    </source>
</evidence>
<proteinExistence type="inferred from homology"/>
<dbReference type="InterPro" id="IPR008972">
    <property type="entry name" value="Cupredoxin"/>
</dbReference>
<reference evidence="8" key="2">
    <citation type="submission" date="2020-05" db="UniProtKB">
        <authorList>
            <consortium name="EnsemblMetazoa"/>
        </authorList>
    </citation>
    <scope>IDENTIFICATION</scope>
    <source>
        <strain evidence="8">IAEA</strain>
    </source>
</reference>
<dbReference type="AlphaFoldDB" id="A0A1B0BRG1"/>
<keyword evidence="3" id="KW-0560">Oxidoreductase</keyword>
<evidence type="ECO:0000256" key="1">
    <source>
        <dbReference type="ARBA" id="ARBA00010609"/>
    </source>
</evidence>
<dbReference type="GO" id="GO:0005886">
    <property type="term" value="C:plasma membrane"/>
    <property type="evidence" value="ECO:0007669"/>
    <property type="project" value="TreeGrafter"/>
</dbReference>
<name>A0A1B0BRG1_9MUSC</name>
<dbReference type="Pfam" id="PF00394">
    <property type="entry name" value="Cu-oxidase"/>
    <property type="match status" value="1"/>
</dbReference>
<sequence>MLNWYCGTLEFKSLKTMVLFTVNARGTVKDLKREKLITTIVSLSLLLAKVLGKIINEESDETDKHSELIGPKYYNYSKAFWDTPELSEFKIIHNADGLNFNEGQLNSFERHPCRRICQSGQSMSCYYRLIVHNYQRLGAECQKCLNDPNACLAEHCVFGDGIPNGVMAVNRQTPGPAIEVCEGDFITMDVVNYLTEEFAMHWHGFRMSQTPEMDGASYITQYPIEAGEAYRYAFMADRGGTLLYHSHSGWQTALGLGGAFVVRQTKQANKQSHLYDYDLIEHTLFIQEAIYNYDYDRPRNILINGKGRNHGNTLPDNDISHRYERLRISSGKRYRLRVISGGVFDCPIEFSIENHKMLMISADGNDIEPVYADKFFLLPGERFDFILDANQYSGNYWIRVRGYNECERENLYQGAVLHYRGSKKHQLPPRQLIESDPLSKEERGVKGAVHVNRPPILSSSANKEEDFHMKVTNIATLGLRSLTPLSWPPYTKFLTYYSSFGERRESNGELFSQLDDITFEWPRVSLLQAHQLYYEDSVYCNRSAFMAAGHNCRINNCVCTNVIRVPAYKPIELVIANYQKTTESLHTHGVIYRLVGQDVIGNVGDLRRIQDLDRSGRLPRLSDDYPAIEKDAIQVPGLGYIIVRFISDGPGFWLHSSQIDRHVQRGMAAILKVGETSQMKKLPPKLKC</sequence>